<dbReference type="RefSeq" id="WP_378094934.1">
    <property type="nucleotide sequence ID" value="NZ_JBHSEP010000005.1"/>
</dbReference>
<proteinExistence type="predicted"/>
<dbReference type="EMBL" id="JBHSEP010000005">
    <property type="protein sequence ID" value="MFC4598561.1"/>
    <property type="molecule type" value="Genomic_DNA"/>
</dbReference>
<gene>
    <name evidence="2" type="ORF">ACFO3S_09975</name>
</gene>
<accession>A0ABV9FCT7</accession>
<evidence type="ECO:0000256" key="1">
    <source>
        <dbReference type="SAM" id="MobiDB-lite"/>
    </source>
</evidence>
<name>A0ABV9FCT7_9BACL</name>
<evidence type="ECO:0000313" key="3">
    <source>
        <dbReference type="Proteomes" id="UP001596028"/>
    </source>
</evidence>
<dbReference type="Proteomes" id="UP001596028">
    <property type="component" value="Unassembled WGS sequence"/>
</dbReference>
<evidence type="ECO:0000313" key="2">
    <source>
        <dbReference type="EMBL" id="MFC4598561.1"/>
    </source>
</evidence>
<organism evidence="2 3">
    <name type="scientific">Cohnella hongkongensis</name>
    <dbReference type="NCBI Taxonomy" id="178337"/>
    <lineage>
        <taxon>Bacteria</taxon>
        <taxon>Bacillati</taxon>
        <taxon>Bacillota</taxon>
        <taxon>Bacilli</taxon>
        <taxon>Bacillales</taxon>
        <taxon>Paenibacillaceae</taxon>
        <taxon>Cohnella</taxon>
    </lineage>
</organism>
<reference evidence="3" key="1">
    <citation type="journal article" date="2019" name="Int. J. Syst. Evol. Microbiol.">
        <title>The Global Catalogue of Microorganisms (GCM) 10K type strain sequencing project: providing services to taxonomists for standard genome sequencing and annotation.</title>
        <authorList>
            <consortium name="The Broad Institute Genomics Platform"/>
            <consortium name="The Broad Institute Genome Sequencing Center for Infectious Disease"/>
            <person name="Wu L."/>
            <person name="Ma J."/>
        </authorList>
    </citation>
    <scope>NUCLEOTIDE SEQUENCE [LARGE SCALE GENOMIC DNA]</scope>
    <source>
        <strain evidence="3">CCUG 49571</strain>
    </source>
</reference>
<protein>
    <submittedName>
        <fullName evidence="2">Uncharacterized protein</fullName>
    </submittedName>
</protein>
<comment type="caution">
    <text evidence="2">The sequence shown here is derived from an EMBL/GenBank/DDBJ whole genome shotgun (WGS) entry which is preliminary data.</text>
</comment>
<feature type="region of interest" description="Disordered" evidence="1">
    <location>
        <begin position="77"/>
        <end position="107"/>
    </location>
</feature>
<sequence length="107" mass="12526">MNHIHTISFVTPERVVLSTDSSLHYFNQLNQDNFNVIVSRFDEEPLKMHWFSEQRAVYRSRTGFETPVHRSDLQASVRAVGQPEHHRRDSGFAPAWQRDAHRRGQIG</sequence>
<keyword evidence="3" id="KW-1185">Reference proteome</keyword>